<keyword evidence="7 9" id="KW-0496">Mitochondrion</keyword>
<accession>A0A9P8TM23</accession>
<evidence type="ECO:0000256" key="6">
    <source>
        <dbReference type="ARBA" id="ARBA00022982"/>
    </source>
</evidence>
<evidence type="ECO:0000256" key="1">
    <source>
        <dbReference type="ARBA" id="ARBA00004443"/>
    </source>
</evidence>
<dbReference type="FunFam" id="1.10.1090.10:FF:000001">
    <property type="entry name" value="Cytochrome b-c1 complex subunit 7"/>
    <property type="match status" value="1"/>
</dbReference>
<comment type="caution">
    <text evidence="10">The sequence shown here is derived from an EMBL/GenBank/DDBJ whole genome shotgun (WGS) entry which is preliminary data.</text>
</comment>
<dbReference type="AlphaFoldDB" id="A0A9P8TM23"/>
<evidence type="ECO:0000313" key="11">
    <source>
        <dbReference type="Proteomes" id="UP000774326"/>
    </source>
</evidence>
<dbReference type="OrthoDB" id="425749at2759"/>
<keyword evidence="8 9" id="KW-0472">Membrane</keyword>
<proteinExistence type="inferred from homology"/>
<name>A0A9P8TM23_WICPI</name>
<dbReference type="SUPFAM" id="SSF81524">
    <property type="entry name" value="14 kDa protein of cytochrome bc1 complex (Ubiquinol-cytochrome c reductase)"/>
    <property type="match status" value="1"/>
</dbReference>
<dbReference type="PIRSF" id="PIRSF000022">
    <property type="entry name" value="Bc1_14K"/>
    <property type="match status" value="1"/>
</dbReference>
<keyword evidence="3 9" id="KW-0813">Transport</keyword>
<evidence type="ECO:0000256" key="9">
    <source>
        <dbReference type="PIRNR" id="PIRNR000022"/>
    </source>
</evidence>
<dbReference type="GO" id="GO:0006122">
    <property type="term" value="P:mitochondrial electron transport, ubiquinol to cytochrome c"/>
    <property type="evidence" value="ECO:0007669"/>
    <property type="project" value="InterPro"/>
</dbReference>
<evidence type="ECO:0000256" key="5">
    <source>
        <dbReference type="ARBA" id="ARBA00022792"/>
    </source>
</evidence>
<reference evidence="10" key="2">
    <citation type="submission" date="2021-01" db="EMBL/GenBank/DDBJ databases">
        <authorList>
            <person name="Schikora-Tamarit M.A."/>
        </authorList>
    </citation>
    <scope>NUCLEOTIDE SEQUENCE</scope>
    <source>
        <strain evidence="10">CBS2887</strain>
    </source>
</reference>
<dbReference type="Gene3D" id="1.10.1090.10">
    <property type="entry name" value="Cytochrome b-c1 complex subunit 7"/>
    <property type="match status" value="1"/>
</dbReference>
<keyword evidence="5 9" id="KW-0999">Mitochondrion inner membrane</keyword>
<dbReference type="PANTHER" id="PTHR12022:SF0">
    <property type="entry name" value="CYTOCHROME B-C1 COMPLEX SUBUNIT 7"/>
    <property type="match status" value="1"/>
</dbReference>
<dbReference type="GO" id="GO:0045275">
    <property type="term" value="C:respiratory chain complex III"/>
    <property type="evidence" value="ECO:0007669"/>
    <property type="project" value="InterPro"/>
</dbReference>
<organism evidence="10 11">
    <name type="scientific">Wickerhamomyces pijperi</name>
    <name type="common">Yeast</name>
    <name type="synonym">Pichia pijperi</name>
    <dbReference type="NCBI Taxonomy" id="599730"/>
    <lineage>
        <taxon>Eukaryota</taxon>
        <taxon>Fungi</taxon>
        <taxon>Dikarya</taxon>
        <taxon>Ascomycota</taxon>
        <taxon>Saccharomycotina</taxon>
        <taxon>Saccharomycetes</taxon>
        <taxon>Phaffomycetales</taxon>
        <taxon>Wickerhamomycetaceae</taxon>
        <taxon>Wickerhamomyces</taxon>
    </lineage>
</organism>
<evidence type="ECO:0000313" key="10">
    <source>
        <dbReference type="EMBL" id="KAH3684603.1"/>
    </source>
</evidence>
<dbReference type="InterPro" id="IPR036544">
    <property type="entry name" value="QCR7_sf"/>
</dbReference>
<gene>
    <name evidence="10" type="ORF">WICPIJ_004434</name>
</gene>
<dbReference type="GO" id="GO:0005743">
    <property type="term" value="C:mitochondrial inner membrane"/>
    <property type="evidence" value="ECO:0007669"/>
    <property type="project" value="UniProtKB-SubCell"/>
</dbReference>
<keyword evidence="4 9" id="KW-0679">Respiratory chain</keyword>
<keyword evidence="11" id="KW-1185">Reference proteome</keyword>
<comment type="function">
    <text evidence="9">Component of the ubiquinol-cytochrome c oxidoreductase, a multisubunit transmembrane complex that is part of the mitochondrial electron transport chain which drives oxidative phosphorylation.</text>
</comment>
<dbReference type="Pfam" id="PF02271">
    <property type="entry name" value="UCR_14kD"/>
    <property type="match status" value="1"/>
</dbReference>
<dbReference type="Proteomes" id="UP000774326">
    <property type="component" value="Unassembled WGS sequence"/>
</dbReference>
<dbReference type="EMBL" id="JAEUBG010002405">
    <property type="protein sequence ID" value="KAH3684603.1"/>
    <property type="molecule type" value="Genomic_DNA"/>
</dbReference>
<evidence type="ECO:0000256" key="3">
    <source>
        <dbReference type="ARBA" id="ARBA00022448"/>
    </source>
</evidence>
<dbReference type="PANTHER" id="PTHR12022">
    <property type="entry name" value="UBIQUINOL-CYTOCHROME C REDUCTASE COMPLEX 14 KD PROTEIN"/>
    <property type="match status" value="1"/>
</dbReference>
<evidence type="ECO:0000256" key="4">
    <source>
        <dbReference type="ARBA" id="ARBA00022660"/>
    </source>
</evidence>
<reference evidence="10" key="1">
    <citation type="journal article" date="2021" name="Open Biol.">
        <title>Shared evolutionary footprints suggest mitochondrial oxidative damage underlies multiple complex I losses in fungi.</title>
        <authorList>
            <person name="Schikora-Tamarit M.A."/>
            <person name="Marcet-Houben M."/>
            <person name="Nosek J."/>
            <person name="Gabaldon T."/>
        </authorList>
    </citation>
    <scope>NUCLEOTIDE SEQUENCE</scope>
    <source>
        <strain evidence="10">CBS2887</strain>
    </source>
</reference>
<evidence type="ECO:0000256" key="7">
    <source>
        <dbReference type="ARBA" id="ARBA00023128"/>
    </source>
</evidence>
<protein>
    <recommendedName>
        <fullName evidence="9">Cytochrome b-c1 complex subunit 7</fullName>
    </recommendedName>
</protein>
<comment type="similarity">
    <text evidence="2 9">Belongs to the UQCRB/QCR7 family.</text>
</comment>
<sequence>MATHTSIVKAGDFILRTPLLRSIFVPTSHFFIKQAGYREIGLKLDDLIFDETPVVQKALSRLPAKESYARNFRTLTAAQCAITHHLLPKEQWVKAEEDTPYLLPYLLEVEAEVAEREALDNITV</sequence>
<evidence type="ECO:0000256" key="2">
    <source>
        <dbReference type="ARBA" id="ARBA00008554"/>
    </source>
</evidence>
<comment type="subcellular location">
    <subcellularLocation>
        <location evidence="1">Mitochondrion inner membrane</location>
        <topology evidence="1">Peripheral membrane protein</topology>
        <orientation evidence="1">Matrix side</orientation>
    </subcellularLocation>
</comment>
<keyword evidence="6 9" id="KW-0249">Electron transport</keyword>
<dbReference type="InterPro" id="IPR003197">
    <property type="entry name" value="QCR7"/>
</dbReference>
<evidence type="ECO:0000256" key="8">
    <source>
        <dbReference type="ARBA" id="ARBA00023136"/>
    </source>
</evidence>